<dbReference type="InterPro" id="IPR004107">
    <property type="entry name" value="Integrase_SAM-like_N"/>
</dbReference>
<evidence type="ECO:0000313" key="9">
    <source>
        <dbReference type="Proteomes" id="UP000014216"/>
    </source>
</evidence>
<dbReference type="EMBL" id="APJX01000001">
    <property type="protein sequence ID" value="EMS80873.1"/>
    <property type="molecule type" value="Genomic_DNA"/>
</dbReference>
<keyword evidence="3 5" id="KW-0238">DNA-binding</keyword>
<dbReference type="GO" id="GO:0003677">
    <property type="term" value="F:DNA binding"/>
    <property type="evidence" value="ECO:0007669"/>
    <property type="project" value="UniProtKB-UniRule"/>
</dbReference>
<evidence type="ECO:0000256" key="2">
    <source>
        <dbReference type="ARBA" id="ARBA00022908"/>
    </source>
</evidence>
<dbReference type="InterPro" id="IPR011010">
    <property type="entry name" value="DNA_brk_join_enz"/>
</dbReference>
<comment type="caution">
    <text evidence="8">The sequence shown here is derived from an EMBL/GenBank/DDBJ whole genome shotgun (WGS) entry which is preliminary data.</text>
</comment>
<keyword evidence="2" id="KW-0229">DNA integration</keyword>
<dbReference type="PANTHER" id="PTHR30349:SF41">
    <property type="entry name" value="INTEGRASE_RECOMBINASE PROTEIN MJ0367-RELATED"/>
    <property type="match status" value="1"/>
</dbReference>
<evidence type="ECO:0000256" key="5">
    <source>
        <dbReference type="PROSITE-ProRule" id="PRU01248"/>
    </source>
</evidence>
<sequence>MAKSLRTQFMNHMILHRFSHYTIKNYMSAVEKLAKYHNKSPDKLTNGDIQNYLLYLIGERKLTGGTCNVHMSGILCFYKNILQWDETDFKLPPSPRIKKLPNILSVEEVKRLFECAANLKHRVLLKTVYSAGLRISEAVKLKPIHIESDPSRMMIRIEQGKGKKDRYTVLSKYLLDELRLYWQEYKPGKWIFPGQNKENHIGFSGAREAFLIAKKSRYRTRPRDAYPSA</sequence>
<keyword evidence="9" id="KW-1185">Reference proteome</keyword>
<dbReference type="Gene3D" id="1.10.150.130">
    <property type="match status" value="1"/>
</dbReference>
<evidence type="ECO:0000259" key="6">
    <source>
        <dbReference type="PROSITE" id="PS51898"/>
    </source>
</evidence>
<organism evidence="8 9">
    <name type="scientific">Desulfotignum phosphitoxidans DSM 13687</name>
    <dbReference type="NCBI Taxonomy" id="1286635"/>
    <lineage>
        <taxon>Bacteria</taxon>
        <taxon>Pseudomonadati</taxon>
        <taxon>Thermodesulfobacteriota</taxon>
        <taxon>Desulfobacteria</taxon>
        <taxon>Desulfobacterales</taxon>
        <taxon>Desulfobacteraceae</taxon>
        <taxon>Desulfotignum</taxon>
    </lineage>
</organism>
<dbReference type="PANTHER" id="PTHR30349">
    <property type="entry name" value="PHAGE INTEGRASE-RELATED"/>
    <property type="match status" value="1"/>
</dbReference>
<dbReference type="Pfam" id="PF00589">
    <property type="entry name" value="Phage_integrase"/>
    <property type="match status" value="1"/>
</dbReference>
<dbReference type="Gene3D" id="1.10.443.10">
    <property type="entry name" value="Intergrase catalytic core"/>
    <property type="match status" value="1"/>
</dbReference>
<accession>S0G0G4</accession>
<dbReference type="InterPro" id="IPR002104">
    <property type="entry name" value="Integrase_catalytic"/>
</dbReference>
<evidence type="ECO:0000256" key="4">
    <source>
        <dbReference type="ARBA" id="ARBA00023172"/>
    </source>
</evidence>
<dbReference type="InterPro" id="IPR013762">
    <property type="entry name" value="Integrase-like_cat_sf"/>
</dbReference>
<dbReference type="Pfam" id="PF13495">
    <property type="entry name" value="Phage_int_SAM_4"/>
    <property type="match status" value="1"/>
</dbReference>
<dbReference type="InterPro" id="IPR050090">
    <property type="entry name" value="Tyrosine_recombinase_XerCD"/>
</dbReference>
<name>S0G0G4_9BACT</name>
<dbReference type="GO" id="GO:0015074">
    <property type="term" value="P:DNA integration"/>
    <property type="evidence" value="ECO:0007669"/>
    <property type="project" value="UniProtKB-KW"/>
</dbReference>
<dbReference type="GO" id="GO:0006310">
    <property type="term" value="P:DNA recombination"/>
    <property type="evidence" value="ECO:0007669"/>
    <property type="project" value="UniProtKB-KW"/>
</dbReference>
<dbReference type="PROSITE" id="PS51898">
    <property type="entry name" value="TYR_RECOMBINASE"/>
    <property type="match status" value="1"/>
</dbReference>
<dbReference type="InterPro" id="IPR044068">
    <property type="entry name" value="CB"/>
</dbReference>
<evidence type="ECO:0000256" key="1">
    <source>
        <dbReference type="ARBA" id="ARBA00008857"/>
    </source>
</evidence>
<dbReference type="InterPro" id="IPR010998">
    <property type="entry name" value="Integrase_recombinase_N"/>
</dbReference>
<evidence type="ECO:0000313" key="8">
    <source>
        <dbReference type="EMBL" id="EMS80873.1"/>
    </source>
</evidence>
<protein>
    <submittedName>
        <fullName evidence="8">Site-specific recombinase XerD</fullName>
    </submittedName>
</protein>
<feature type="domain" description="Tyr recombinase" evidence="6">
    <location>
        <begin position="99"/>
        <end position="229"/>
    </location>
</feature>
<dbReference type="Proteomes" id="UP000014216">
    <property type="component" value="Unassembled WGS sequence"/>
</dbReference>
<dbReference type="SUPFAM" id="SSF56349">
    <property type="entry name" value="DNA breaking-rejoining enzymes"/>
    <property type="match status" value="1"/>
</dbReference>
<dbReference type="OrthoDB" id="9798171at2"/>
<comment type="similarity">
    <text evidence="1">Belongs to the 'phage' integrase family.</text>
</comment>
<feature type="domain" description="Core-binding (CB)" evidence="7">
    <location>
        <begin position="1"/>
        <end position="82"/>
    </location>
</feature>
<reference evidence="8 9" key="1">
    <citation type="journal article" date="2013" name="Genome Announc.">
        <title>Draft Genome Sequence of Desulfotignum phosphitoxidans DSM 13687 Strain FiPS-3.</title>
        <authorList>
            <person name="Poehlein A."/>
            <person name="Daniel R."/>
            <person name="Simeonova D.D."/>
        </authorList>
    </citation>
    <scope>NUCLEOTIDE SEQUENCE [LARGE SCALE GENOMIC DNA]</scope>
    <source>
        <strain evidence="8 9">DSM 13687</strain>
    </source>
</reference>
<dbReference type="AlphaFoldDB" id="S0G0G4"/>
<evidence type="ECO:0000256" key="3">
    <source>
        <dbReference type="ARBA" id="ARBA00023125"/>
    </source>
</evidence>
<proteinExistence type="inferred from homology"/>
<evidence type="ECO:0000259" key="7">
    <source>
        <dbReference type="PROSITE" id="PS51900"/>
    </source>
</evidence>
<dbReference type="PROSITE" id="PS51900">
    <property type="entry name" value="CB"/>
    <property type="match status" value="1"/>
</dbReference>
<keyword evidence="4" id="KW-0233">DNA recombination</keyword>
<gene>
    <name evidence="8" type="primary">xerD1</name>
    <name evidence="8" type="ORF">Dpo_1c00030</name>
</gene>